<feature type="domain" description="Wall-associated receptor kinase galacturonan-binding" evidence="3">
    <location>
        <begin position="50"/>
        <end position="93"/>
    </location>
</feature>
<dbReference type="EMBL" id="JACMSC010000007">
    <property type="protein sequence ID" value="KAG6515610.1"/>
    <property type="molecule type" value="Genomic_DNA"/>
</dbReference>
<keyword evidence="2" id="KW-0732">Signal</keyword>
<comment type="caution">
    <text evidence="4">The sequence shown here is derived from an EMBL/GenBank/DDBJ whole genome shotgun (WGS) entry which is preliminary data.</text>
</comment>
<name>A0A8J5L771_ZINOF</name>
<accession>A0A8J5L771</accession>
<dbReference type="AlphaFoldDB" id="A0A8J5L771"/>
<proteinExistence type="predicted"/>
<dbReference type="Pfam" id="PF13947">
    <property type="entry name" value="GUB_WAK_bind"/>
    <property type="match status" value="1"/>
</dbReference>
<dbReference type="GO" id="GO:0016020">
    <property type="term" value="C:membrane"/>
    <property type="evidence" value="ECO:0007669"/>
    <property type="project" value="UniProtKB-SubCell"/>
</dbReference>
<evidence type="ECO:0000313" key="5">
    <source>
        <dbReference type="Proteomes" id="UP000734854"/>
    </source>
</evidence>
<evidence type="ECO:0000259" key="3">
    <source>
        <dbReference type="Pfam" id="PF13947"/>
    </source>
</evidence>
<comment type="subcellular location">
    <subcellularLocation>
        <location evidence="1">Membrane</location>
        <topology evidence="1">Single-pass membrane protein</topology>
    </subcellularLocation>
</comment>
<keyword evidence="5" id="KW-1185">Reference proteome</keyword>
<reference evidence="4 5" key="1">
    <citation type="submission" date="2020-08" db="EMBL/GenBank/DDBJ databases">
        <title>Plant Genome Project.</title>
        <authorList>
            <person name="Zhang R.-G."/>
        </authorList>
    </citation>
    <scope>NUCLEOTIDE SEQUENCE [LARGE SCALE GENOMIC DNA]</scope>
    <source>
        <tissue evidence="4">Rhizome</tissue>
    </source>
</reference>
<protein>
    <recommendedName>
        <fullName evidence="3">Wall-associated receptor kinase galacturonan-binding domain-containing protein</fullName>
    </recommendedName>
</protein>
<evidence type="ECO:0000256" key="1">
    <source>
        <dbReference type="ARBA" id="ARBA00004167"/>
    </source>
</evidence>
<organism evidence="4 5">
    <name type="scientific">Zingiber officinale</name>
    <name type="common">Ginger</name>
    <name type="synonym">Amomum zingiber</name>
    <dbReference type="NCBI Taxonomy" id="94328"/>
    <lineage>
        <taxon>Eukaryota</taxon>
        <taxon>Viridiplantae</taxon>
        <taxon>Streptophyta</taxon>
        <taxon>Embryophyta</taxon>
        <taxon>Tracheophyta</taxon>
        <taxon>Spermatophyta</taxon>
        <taxon>Magnoliopsida</taxon>
        <taxon>Liliopsida</taxon>
        <taxon>Zingiberales</taxon>
        <taxon>Zingiberaceae</taxon>
        <taxon>Zingiber</taxon>
    </lineage>
</organism>
<dbReference type="Proteomes" id="UP000734854">
    <property type="component" value="Unassembled WGS sequence"/>
</dbReference>
<dbReference type="GO" id="GO:0030247">
    <property type="term" value="F:polysaccharide binding"/>
    <property type="evidence" value="ECO:0007669"/>
    <property type="project" value="InterPro"/>
</dbReference>
<dbReference type="PANTHER" id="PTHR33491">
    <property type="entry name" value="OSJNBA0016N04.9 PROTEIN"/>
    <property type="match status" value="1"/>
</dbReference>
<dbReference type="InterPro" id="IPR025287">
    <property type="entry name" value="WAK_GUB"/>
</dbReference>
<gene>
    <name evidence="4" type="ORF">ZIOFF_026039</name>
</gene>
<evidence type="ECO:0000313" key="4">
    <source>
        <dbReference type="EMBL" id="KAG6515610.1"/>
    </source>
</evidence>
<evidence type="ECO:0000256" key="2">
    <source>
        <dbReference type="ARBA" id="ARBA00022729"/>
    </source>
</evidence>
<sequence length="166" mass="18141">MMVGFSARAQDNTGGVTRVLARRTRAQRAVICGGSDPGGRGRYSKAHERRCGDVDIPFPFGIESDCFLPGFHVFCNHSKLYSAGNIQILNFSLVEPRATIIQKNAHVHPQKYNNSTGGVYISREMDLTGSPFFFSIRDNIFAAAGCNVVAFFSSSNTLFNTPNGRA</sequence>